<dbReference type="Gene3D" id="1.10.287.110">
    <property type="entry name" value="DnaJ domain"/>
    <property type="match status" value="1"/>
</dbReference>
<dbReference type="GO" id="GO:0051259">
    <property type="term" value="P:protein complex oligomerization"/>
    <property type="evidence" value="ECO:0007669"/>
    <property type="project" value="InterPro"/>
</dbReference>
<evidence type="ECO:0000256" key="1">
    <source>
        <dbReference type="ARBA" id="ARBA00010476"/>
    </source>
</evidence>
<feature type="domain" description="Co-chaperone HscB C-terminal oligomerisation" evidence="3">
    <location>
        <begin position="132"/>
        <end position="203"/>
    </location>
</feature>
<proteinExistence type="inferred from homology"/>
<accession>A0A1E3QIW6</accession>
<dbReference type="Gene3D" id="1.20.1280.20">
    <property type="entry name" value="HscB, C-terminal domain"/>
    <property type="match status" value="1"/>
</dbReference>
<dbReference type="InterPro" id="IPR009073">
    <property type="entry name" value="HscB_oligo_C"/>
</dbReference>
<dbReference type="GO" id="GO:0044571">
    <property type="term" value="P:[2Fe-2S] cluster assembly"/>
    <property type="evidence" value="ECO:0007669"/>
    <property type="project" value="InterPro"/>
</dbReference>
<dbReference type="PANTHER" id="PTHR14021">
    <property type="entry name" value="IRON-SULFUR CLUSTER CO-CHAPERONE PROTEIN HSCB"/>
    <property type="match status" value="1"/>
</dbReference>
<dbReference type="EMBL" id="KV454439">
    <property type="protein sequence ID" value="ODQ77646.1"/>
    <property type="molecule type" value="Genomic_DNA"/>
</dbReference>
<organism evidence="4 5">
    <name type="scientific">Babjeviella inositovora NRRL Y-12698</name>
    <dbReference type="NCBI Taxonomy" id="984486"/>
    <lineage>
        <taxon>Eukaryota</taxon>
        <taxon>Fungi</taxon>
        <taxon>Dikarya</taxon>
        <taxon>Ascomycota</taxon>
        <taxon>Saccharomycotina</taxon>
        <taxon>Pichiomycetes</taxon>
        <taxon>Serinales incertae sedis</taxon>
        <taxon>Babjeviella</taxon>
    </lineage>
</organism>
<dbReference type="GO" id="GO:0001671">
    <property type="term" value="F:ATPase activator activity"/>
    <property type="evidence" value="ECO:0007669"/>
    <property type="project" value="InterPro"/>
</dbReference>
<dbReference type="InterPro" id="IPR036386">
    <property type="entry name" value="HscB_C_sf"/>
</dbReference>
<dbReference type="SUPFAM" id="SSF46565">
    <property type="entry name" value="Chaperone J-domain"/>
    <property type="match status" value="1"/>
</dbReference>
<dbReference type="InterPro" id="IPR004640">
    <property type="entry name" value="HscB"/>
</dbReference>
<protein>
    <recommendedName>
        <fullName evidence="3">Co-chaperone HscB C-terminal oligomerisation domain-containing protein</fullName>
    </recommendedName>
</protein>
<evidence type="ECO:0000256" key="2">
    <source>
        <dbReference type="ARBA" id="ARBA00023186"/>
    </source>
</evidence>
<comment type="similarity">
    <text evidence="1">Belongs to the HscB family.</text>
</comment>
<gene>
    <name evidence="4" type="ORF">BABINDRAFT_9984</name>
</gene>
<sequence length="210" mass="24195">MLPFIRGLTPIPRLSGFRFQSTQNYFQLFPKTFPGGRFPPATSYKDVDLKKLRKEFRALQAQHHPDILGSLSDDTVLSEAASEDVSTLLNKAYNTLKEPLSRAQYIIKTTIPQEIQIDLTNDADLAKKILTKDKTFLMDVLDIHENLECITKEAELAEFKRENDTRMQESIARIDAFFQAKDYESAIYECAKFKYWCNIDDAVRNWEAGN</sequence>
<dbReference type="Proteomes" id="UP000094336">
    <property type="component" value="Unassembled WGS sequence"/>
</dbReference>
<keyword evidence="2" id="KW-0143">Chaperone</keyword>
<reference evidence="5" key="1">
    <citation type="submission" date="2016-05" db="EMBL/GenBank/DDBJ databases">
        <title>Comparative genomics of biotechnologically important yeasts.</title>
        <authorList>
            <consortium name="DOE Joint Genome Institute"/>
            <person name="Riley R."/>
            <person name="Haridas S."/>
            <person name="Wolfe K.H."/>
            <person name="Lopes M.R."/>
            <person name="Hittinger C.T."/>
            <person name="Goker M."/>
            <person name="Salamov A."/>
            <person name="Wisecaver J."/>
            <person name="Long T.M."/>
            <person name="Aerts A.L."/>
            <person name="Barry K."/>
            <person name="Choi C."/>
            <person name="Clum A."/>
            <person name="Coughlan A.Y."/>
            <person name="Deshpande S."/>
            <person name="Douglass A.P."/>
            <person name="Hanson S.J."/>
            <person name="Klenk H.-P."/>
            <person name="Labutti K."/>
            <person name="Lapidus A."/>
            <person name="Lindquist E."/>
            <person name="Lipzen A."/>
            <person name="Meier-Kolthoff J.P."/>
            <person name="Ohm R.A."/>
            <person name="Otillar R.P."/>
            <person name="Pangilinan J."/>
            <person name="Peng Y."/>
            <person name="Rokas A."/>
            <person name="Rosa C.A."/>
            <person name="Scheuner C."/>
            <person name="Sibirny A.A."/>
            <person name="Slot J.C."/>
            <person name="Stielow J.B."/>
            <person name="Sun H."/>
            <person name="Kurtzman C.P."/>
            <person name="Blackwell M."/>
            <person name="Grigoriev I.V."/>
            <person name="Jeffries T.W."/>
        </authorList>
    </citation>
    <scope>NUCLEOTIDE SEQUENCE [LARGE SCALE GENOMIC DNA]</scope>
    <source>
        <strain evidence="5">NRRL Y-12698</strain>
    </source>
</reference>
<keyword evidence="5" id="KW-1185">Reference proteome</keyword>
<dbReference type="GO" id="GO:0051087">
    <property type="term" value="F:protein-folding chaperone binding"/>
    <property type="evidence" value="ECO:0007669"/>
    <property type="project" value="InterPro"/>
</dbReference>
<dbReference type="Pfam" id="PF07743">
    <property type="entry name" value="HSCB_C"/>
    <property type="match status" value="1"/>
</dbReference>
<dbReference type="InterPro" id="IPR036869">
    <property type="entry name" value="J_dom_sf"/>
</dbReference>
<dbReference type="PANTHER" id="PTHR14021:SF15">
    <property type="entry name" value="IRON-SULFUR CLUSTER CO-CHAPERONE PROTEIN HSCB"/>
    <property type="match status" value="1"/>
</dbReference>
<evidence type="ECO:0000313" key="4">
    <source>
        <dbReference type="EMBL" id="ODQ77646.1"/>
    </source>
</evidence>
<dbReference type="AlphaFoldDB" id="A0A1E3QIW6"/>
<dbReference type="GeneID" id="30150905"/>
<dbReference type="STRING" id="984486.A0A1E3QIW6"/>
<name>A0A1E3QIW6_9ASCO</name>
<evidence type="ECO:0000313" key="5">
    <source>
        <dbReference type="Proteomes" id="UP000094336"/>
    </source>
</evidence>
<dbReference type="GO" id="GO:0005739">
    <property type="term" value="C:mitochondrion"/>
    <property type="evidence" value="ECO:0007669"/>
    <property type="project" value="TreeGrafter"/>
</dbReference>
<dbReference type="RefSeq" id="XP_018982974.1">
    <property type="nucleotide sequence ID" value="XM_019133052.1"/>
</dbReference>
<dbReference type="OrthoDB" id="448954at2759"/>
<dbReference type="NCBIfam" id="TIGR00714">
    <property type="entry name" value="hscB"/>
    <property type="match status" value="1"/>
</dbReference>
<evidence type="ECO:0000259" key="3">
    <source>
        <dbReference type="Pfam" id="PF07743"/>
    </source>
</evidence>
<dbReference type="SUPFAM" id="SSF47144">
    <property type="entry name" value="HSC20 (HSCB), C-terminal oligomerisation domain"/>
    <property type="match status" value="1"/>
</dbReference>